<dbReference type="Gene3D" id="2.60.40.690">
    <property type="entry name" value="Alpha-macroglobulin, receptor-binding domain"/>
    <property type="match status" value="1"/>
</dbReference>
<dbReference type="SMART" id="SM01419">
    <property type="entry name" value="Thiol-ester_cl"/>
    <property type="match status" value="1"/>
</dbReference>
<evidence type="ECO:0000313" key="17">
    <source>
        <dbReference type="Proteomes" id="UP000070412"/>
    </source>
</evidence>
<name>A0A834R7J0_SARSC</name>
<reference evidence="15" key="2">
    <citation type="submission" date="2020-01" db="EMBL/GenBank/DDBJ databases">
        <authorList>
            <person name="Korhonen P.K.K."/>
            <person name="Guangxu M.G."/>
            <person name="Wang T.W."/>
            <person name="Stroehlein A.J.S."/>
            <person name="Young N.D."/>
            <person name="Ang C.-S.A."/>
            <person name="Fernando D.W.F."/>
            <person name="Lu H.L."/>
            <person name="Taylor S.T."/>
            <person name="Ehtesham M.E.M."/>
            <person name="Najaraj S.H.N."/>
            <person name="Harsha G.H.G."/>
            <person name="Madugundu A.M."/>
            <person name="Renuse S.R."/>
            <person name="Holt D.H."/>
            <person name="Pandey A.P."/>
            <person name="Papenfuss A.P."/>
            <person name="Gasser R.B.G."/>
            <person name="Fischer K.F."/>
        </authorList>
    </citation>
    <scope>NUCLEOTIDE SEQUENCE</scope>
    <source>
        <strain evidence="15">SSS_KF_BRIS2020</strain>
    </source>
</reference>
<dbReference type="FunFam" id="2.60.40.1930:FF:000001">
    <property type="entry name" value="CD109 isoform 3"/>
    <property type="match status" value="1"/>
</dbReference>
<dbReference type="PANTHER" id="PTHR11412:SF136">
    <property type="entry name" value="CD109 ANTIGEN"/>
    <property type="match status" value="1"/>
</dbReference>
<dbReference type="Pfam" id="PF07677">
    <property type="entry name" value="A2M_recep"/>
    <property type="match status" value="1"/>
</dbReference>
<dbReference type="SUPFAM" id="SSF49410">
    <property type="entry name" value="Alpha-macroglobulin receptor domain"/>
    <property type="match status" value="1"/>
</dbReference>
<dbReference type="EMBL" id="WVUK01000058">
    <property type="protein sequence ID" value="KAF7491702.1"/>
    <property type="molecule type" value="Genomic_DNA"/>
</dbReference>
<dbReference type="OrthoDB" id="6510601at2759"/>
<evidence type="ECO:0000256" key="8">
    <source>
        <dbReference type="ARBA" id="ARBA00057615"/>
    </source>
</evidence>
<evidence type="ECO:0000313" key="15">
    <source>
        <dbReference type="EMBL" id="KAF7491702.1"/>
    </source>
</evidence>
<dbReference type="InterPro" id="IPR019742">
    <property type="entry name" value="MacrogloblnA2_CS"/>
</dbReference>
<reference evidence="16" key="3">
    <citation type="submission" date="2022-06" db="UniProtKB">
        <authorList>
            <consortium name="EnsemblMetazoa"/>
        </authorList>
    </citation>
    <scope>IDENTIFICATION</scope>
</reference>
<dbReference type="InterPro" id="IPR047565">
    <property type="entry name" value="Alpha-macroglob_thiol-ester_cl"/>
</dbReference>
<evidence type="ECO:0000259" key="13">
    <source>
        <dbReference type="SMART" id="SM01360"/>
    </source>
</evidence>
<feature type="domain" description="Alpha-macroglobulin receptor-binding" evidence="14">
    <location>
        <begin position="1470"/>
        <end position="1559"/>
    </location>
</feature>
<evidence type="ECO:0000256" key="6">
    <source>
        <dbReference type="ARBA" id="ARBA00023157"/>
    </source>
</evidence>
<keyword evidence="2" id="KW-0646">Protease inhibitor</keyword>
<dbReference type="Pfam" id="PF07678">
    <property type="entry name" value="TED_complement"/>
    <property type="match status" value="1"/>
</dbReference>
<evidence type="ECO:0000256" key="3">
    <source>
        <dbReference type="ARBA" id="ARBA00022729"/>
    </source>
</evidence>
<dbReference type="Gene3D" id="2.60.40.1930">
    <property type="match status" value="2"/>
</dbReference>
<dbReference type="SMART" id="SM01361">
    <property type="entry name" value="A2M_recep"/>
    <property type="match status" value="1"/>
</dbReference>
<comment type="subunit">
    <text evidence="9">Heterodimer of a TEP1-N chain and an TEP1-C chain non-covalently linked. Forms a complex composed of TEP1-N and TEP1-C heterodimer, LRIM1 and APL1C; the interaction stabilizes TEP1-N and TEP1-C heterodimer, prevents its binding to tissues while circulating in the hemolymph and protects the thioester bond from hydrolysis. Mature TEP1 and to a lesser extent full-length TEP1 interact with SPCLIP1; the interaction is induced by microbial infection.</text>
</comment>
<dbReference type="InterPro" id="IPR036595">
    <property type="entry name" value="A-macroglobulin_rcpt-bd_sf"/>
</dbReference>
<keyword evidence="6" id="KW-1015">Disulfide bond</keyword>
<evidence type="ECO:0000256" key="10">
    <source>
        <dbReference type="ARBA" id="ARBA00078071"/>
    </source>
</evidence>
<dbReference type="Gene3D" id="2.60.40.2950">
    <property type="match status" value="1"/>
</dbReference>
<dbReference type="SUPFAM" id="SSF81296">
    <property type="entry name" value="E set domains"/>
    <property type="match status" value="1"/>
</dbReference>
<dbReference type="Gene3D" id="2.20.130.20">
    <property type="match status" value="1"/>
</dbReference>
<dbReference type="InterPro" id="IPR001599">
    <property type="entry name" value="Macroglobln_a2"/>
</dbReference>
<evidence type="ECO:0000256" key="1">
    <source>
        <dbReference type="ARBA" id="ARBA00010952"/>
    </source>
</evidence>
<evidence type="ECO:0000256" key="2">
    <source>
        <dbReference type="ARBA" id="ARBA00022690"/>
    </source>
</evidence>
<dbReference type="InterPro" id="IPR002890">
    <property type="entry name" value="MG2"/>
</dbReference>
<dbReference type="InterPro" id="IPR041813">
    <property type="entry name" value="A2M_TED"/>
</dbReference>
<feature type="domain" description="Alpha-2-macroglobulin" evidence="13">
    <location>
        <begin position="818"/>
        <end position="909"/>
    </location>
</feature>
<dbReference type="Gene3D" id="6.20.50.160">
    <property type="match status" value="1"/>
</dbReference>
<feature type="chain" id="PRO_5038316090" description="TEP1-F" evidence="11">
    <location>
        <begin position="20"/>
        <end position="1641"/>
    </location>
</feature>
<evidence type="ECO:0000256" key="5">
    <source>
        <dbReference type="ARBA" id="ARBA00022966"/>
    </source>
</evidence>
<dbReference type="EnsemblMetazoa" id="SSS_8766s_mrna">
    <property type="protein sequence ID" value="KAF7491702.1"/>
    <property type="gene ID" value="SSS_8766"/>
</dbReference>
<evidence type="ECO:0000256" key="7">
    <source>
        <dbReference type="ARBA" id="ARBA00023180"/>
    </source>
</evidence>
<dbReference type="InterPro" id="IPR011625">
    <property type="entry name" value="A2M_N_BRD"/>
</dbReference>
<keyword evidence="17" id="KW-1185">Reference proteome</keyword>
<comment type="function">
    <text evidence="8">Binds covalently through a thioester bond to the pathogen surface resulting in pathogen clearance.</text>
</comment>
<keyword evidence="4" id="KW-0722">Serine protease inhibitor</keyword>
<evidence type="ECO:0000259" key="14">
    <source>
        <dbReference type="SMART" id="SM01361"/>
    </source>
</evidence>
<dbReference type="Gene3D" id="2.60.40.10">
    <property type="entry name" value="Immunoglobulins"/>
    <property type="match status" value="2"/>
</dbReference>
<accession>A0A834R7J0</accession>
<dbReference type="InterPro" id="IPR009048">
    <property type="entry name" value="A-macroglobulin_rcpt-bd"/>
</dbReference>
<evidence type="ECO:0000256" key="4">
    <source>
        <dbReference type="ARBA" id="ARBA00022900"/>
    </source>
</evidence>
<dbReference type="InterPro" id="IPR013783">
    <property type="entry name" value="Ig-like_fold"/>
</dbReference>
<feature type="signal peptide" evidence="11">
    <location>
        <begin position="1"/>
        <end position="19"/>
    </location>
</feature>
<dbReference type="Pfam" id="PF01835">
    <property type="entry name" value="MG2"/>
    <property type="match status" value="1"/>
</dbReference>
<dbReference type="PANTHER" id="PTHR11412">
    <property type="entry name" value="MACROGLOBULIN / COMPLEMENT"/>
    <property type="match status" value="1"/>
</dbReference>
<gene>
    <name evidence="15" type="ORF">SSS_8766</name>
</gene>
<feature type="domain" description="Alpha-2-macroglobulin bait region" evidence="12">
    <location>
        <begin position="450"/>
        <end position="596"/>
    </location>
</feature>
<dbReference type="GO" id="GO:0004867">
    <property type="term" value="F:serine-type endopeptidase inhibitor activity"/>
    <property type="evidence" value="ECO:0007669"/>
    <property type="project" value="UniProtKB-KW"/>
</dbReference>
<dbReference type="InterPro" id="IPR008930">
    <property type="entry name" value="Terpenoid_cyclase/PrenylTrfase"/>
</dbReference>
<dbReference type="Gene3D" id="2.60.40.1940">
    <property type="match status" value="1"/>
</dbReference>
<proteinExistence type="inferred from homology"/>
<dbReference type="Pfam" id="PF07703">
    <property type="entry name" value="A2M_BRD"/>
    <property type="match status" value="1"/>
</dbReference>
<comment type="similarity">
    <text evidence="1">Belongs to the protease inhibitor I39 (alpha-2-macroglobulin) family.</text>
</comment>
<evidence type="ECO:0000313" key="16">
    <source>
        <dbReference type="EnsemblMetazoa" id="KAF7491702.1"/>
    </source>
</evidence>
<dbReference type="GO" id="GO:0005615">
    <property type="term" value="C:extracellular space"/>
    <property type="evidence" value="ECO:0007669"/>
    <property type="project" value="InterPro"/>
</dbReference>
<keyword evidence="3 11" id="KW-0732">Signal</keyword>
<keyword evidence="5" id="KW-0882">Thioester bond</keyword>
<dbReference type="CDD" id="cd02897">
    <property type="entry name" value="A2M_2"/>
    <property type="match status" value="1"/>
</dbReference>
<dbReference type="InterPro" id="IPR041555">
    <property type="entry name" value="MG3"/>
</dbReference>
<sequence>MLINCFVIWMISIQSGLLSIKCDPIYTIIAPSIVRPNSDYHVNLFVENSSEPIDFEISISGPSTQSNFNRVVQNVLVRPHESRIANLEIGEWSKGNYKLIVKGVSKENPRMKIENETNLEFDQKSNSIFIQTDKAIYKPGQTVRFRAIIVNPSLIPNVPGSLDIYIKDPKENLIKQWRRIFTTRGVVAEEFALSDQPPLGDWSIEIEVTGQKEIKTFTVAEYQLPTFSVEIILPPYSTYNKSDVIAIVKAMYTYGKPLKGDVALTVQPRIRHSSITFRPLEQFQTKVKLDSDGKVAIPINIVRDLNLKTDFFEREIEFFALVEETLTGRKYNKSSVMKIFHKEIKIELIKTSNTFKPGLKYIFFLKVAYQDDTPVDDDGPPVQIRYGFSYNDENWTNIIEKIPYKGLIQIELYPPRSDEIFIIGLRASYRGQTYYLESINCAQSPSNNFIQITHSTESNNDDSLLRKSFQVGEELSFDVQATEPFDDLVYQVMAKGDIVFSQNVHLESQTSTKISLITTHKMTPRSRIIVYYIRKENSEIVADALSFEVDGVFKTPVQIKSNVNQTKPGAPVSIEILTKPMAYVGLLGVDQSLLLLKQGFDITTDDVLTELNSYDSGKKIEKNSIDWFWKTSWHKADGLTASELFENCGVVILTNGLVHRHINAIYLFESDMLLMNRRFSPLMSSESVPLSSSFAKESLSLYSKSSRKPKSIPRLRKNFPETWIWTNLSAEYDSFKLINFATGLILFYSIRLCLRLGKRIFYSADGGIVLDKQMRLVKPLVNIHLNDMILEEGLQPPDFSTTPQIDSRIVLRKTFPETWIWSNITSGSNGIATYSDSIPDTITSWYISAFAIDSITGLGVAEKPTKINVFRPFFIKLSLPDTIIRGEYVIIQAVVFNYQKKAVEAEVSMLNEDGEFEFTTDSNEIEFGNQNELREKNKKVIIAPFDGVSIPFLITPKKLGYITIHVRAKTDNAGDAVSKKLLVKPEGRTQFFNKAMFVNTISRGTEQNSFPRNISIDVAENAVAGSTRITVSGISDILGSTVNHLEDLLRMPYGCGEQNMINLVPNIVVWNYLERINRLNEAIKEKMKRHIETGYQRELTYRRDDGSFSAFGNADKAGSTWLTAFVVKTFLQARAYIDVDAQILSKSIEWLFSRQRKDGSFAEYGEVHNKALQGGSAIQAKHDNFSETSNNLGALTSFVLIAIAQESKNNPLRARNEFALQRATDYIYSRIASSNNPYEVAIGTYALHVYDSPHKDFAYKKLMSMMRKDEDDLVYWSINPDTRNKARDRLVKQASDYLLFPDAIDIESTSYALLTLMERSEIDSALPALRWLISKQNSNGGFSSTQDTVIALQALGAIAERISTATIKLNVEIRHGNSRTSKNKENRQNLYFNNENALVLQQIELEPETEWVHIEPEGFGTAIIQVSYQYNLAVSAEKPAFFLNPQKDKTSTENYLQLSICTYYKDGNSTNMAVMEVELPSGYNADLEALPAITRAKVVKRVETSNNDETVFVYLDRVTRDEVCITVPAHRTHHVANNKPVPVTIYDYYDRSKLSRIFYEPELVTFCDICPQEEIACKTRCSRNKHQRLLSNRFDGSVIENSSNEKLKEESNSSSTSNDSKYLETFLIICFGFYLIPRLNY</sequence>
<reference evidence="17" key="1">
    <citation type="journal article" date="2020" name="PLoS Negl. Trop. Dis.">
        <title>High-quality nuclear genome for Sarcoptes scabiei-A critical resource for a neglected parasite.</title>
        <authorList>
            <person name="Korhonen P.K."/>
            <person name="Gasser R.B."/>
            <person name="Ma G."/>
            <person name="Wang T."/>
            <person name="Stroehlein A.J."/>
            <person name="Young N.D."/>
            <person name="Ang C.S."/>
            <person name="Fernando D.D."/>
            <person name="Lu H.C."/>
            <person name="Taylor S."/>
            <person name="Reynolds S.L."/>
            <person name="Mofiz E."/>
            <person name="Najaraj S.H."/>
            <person name="Gowda H."/>
            <person name="Madugundu A."/>
            <person name="Renuse S."/>
            <person name="Holt D."/>
            <person name="Pandey A."/>
            <person name="Papenfuss A.T."/>
            <person name="Fischer K."/>
        </authorList>
    </citation>
    <scope>NUCLEOTIDE SEQUENCE [LARGE SCALE GENOMIC DNA]</scope>
</reference>
<dbReference type="Proteomes" id="UP000070412">
    <property type="component" value="Unassembled WGS sequence"/>
</dbReference>
<protein>
    <recommendedName>
        <fullName evidence="10">TEP1-F</fullName>
    </recommendedName>
</protein>
<dbReference type="SUPFAM" id="SSF48239">
    <property type="entry name" value="Terpenoid cyclases/Protein prenyltransferases"/>
    <property type="match status" value="1"/>
</dbReference>
<dbReference type="InterPro" id="IPR011626">
    <property type="entry name" value="Alpha-macroglobulin_TED"/>
</dbReference>
<organism evidence="15">
    <name type="scientific">Sarcoptes scabiei</name>
    <name type="common">Itch mite</name>
    <name type="synonym">Acarus scabiei</name>
    <dbReference type="NCBI Taxonomy" id="52283"/>
    <lineage>
        <taxon>Eukaryota</taxon>
        <taxon>Metazoa</taxon>
        <taxon>Ecdysozoa</taxon>
        <taxon>Arthropoda</taxon>
        <taxon>Chelicerata</taxon>
        <taxon>Arachnida</taxon>
        <taxon>Acari</taxon>
        <taxon>Acariformes</taxon>
        <taxon>Sarcoptiformes</taxon>
        <taxon>Astigmata</taxon>
        <taxon>Psoroptidia</taxon>
        <taxon>Sarcoptoidea</taxon>
        <taxon>Sarcoptidae</taxon>
        <taxon>Sarcoptinae</taxon>
        <taxon>Sarcoptes</taxon>
    </lineage>
</organism>
<dbReference type="InterPro" id="IPR014756">
    <property type="entry name" value="Ig_E-set"/>
</dbReference>
<dbReference type="SMART" id="SM01360">
    <property type="entry name" value="A2M"/>
    <property type="match status" value="1"/>
</dbReference>
<keyword evidence="7" id="KW-0325">Glycoprotein</keyword>
<dbReference type="Gene3D" id="1.50.10.20">
    <property type="match status" value="1"/>
</dbReference>
<evidence type="ECO:0000256" key="11">
    <source>
        <dbReference type="SAM" id="SignalP"/>
    </source>
</evidence>
<dbReference type="SMART" id="SM01359">
    <property type="entry name" value="A2M_N_2"/>
    <property type="match status" value="1"/>
</dbReference>
<evidence type="ECO:0000259" key="12">
    <source>
        <dbReference type="SMART" id="SM01359"/>
    </source>
</evidence>
<evidence type="ECO:0000256" key="9">
    <source>
        <dbReference type="ARBA" id="ARBA00063781"/>
    </source>
</evidence>
<dbReference type="Pfam" id="PF17791">
    <property type="entry name" value="MG3"/>
    <property type="match status" value="1"/>
</dbReference>
<dbReference type="InterPro" id="IPR050473">
    <property type="entry name" value="A2M/Complement_sys"/>
</dbReference>
<dbReference type="Pfam" id="PF00207">
    <property type="entry name" value="A2M"/>
    <property type="match status" value="1"/>
</dbReference>
<dbReference type="Gene3D" id="2.60.120.1540">
    <property type="match status" value="1"/>
</dbReference>
<dbReference type="PROSITE" id="PS00477">
    <property type="entry name" value="ALPHA_2_MACROGLOBULIN"/>
    <property type="match status" value="1"/>
</dbReference>